<organism evidence="2 3">
    <name type="scientific">Cyphomyrmex costatus</name>
    <dbReference type="NCBI Taxonomy" id="456900"/>
    <lineage>
        <taxon>Eukaryota</taxon>
        <taxon>Metazoa</taxon>
        <taxon>Ecdysozoa</taxon>
        <taxon>Arthropoda</taxon>
        <taxon>Hexapoda</taxon>
        <taxon>Insecta</taxon>
        <taxon>Pterygota</taxon>
        <taxon>Neoptera</taxon>
        <taxon>Endopterygota</taxon>
        <taxon>Hymenoptera</taxon>
        <taxon>Apocrita</taxon>
        <taxon>Aculeata</taxon>
        <taxon>Formicoidea</taxon>
        <taxon>Formicidae</taxon>
        <taxon>Myrmicinae</taxon>
        <taxon>Cyphomyrmex</taxon>
    </lineage>
</organism>
<reference evidence="2 3" key="1">
    <citation type="submission" date="2016-03" db="EMBL/GenBank/DDBJ databases">
        <title>Cyphomyrmex costatus WGS genome.</title>
        <authorList>
            <person name="Nygaard S."/>
            <person name="Hu H."/>
            <person name="Boomsma J."/>
            <person name="Zhang G."/>
        </authorList>
    </citation>
    <scope>NUCLEOTIDE SEQUENCE [LARGE SCALE GENOMIC DNA]</scope>
    <source>
        <strain evidence="2">MS0001</strain>
        <tissue evidence="2">Whole body</tissue>
    </source>
</reference>
<evidence type="ECO:0000313" key="2">
    <source>
        <dbReference type="EMBL" id="KYN01646.1"/>
    </source>
</evidence>
<dbReference type="EMBL" id="KQ977595">
    <property type="protein sequence ID" value="KYN01646.1"/>
    <property type="molecule type" value="Genomic_DNA"/>
</dbReference>
<dbReference type="AlphaFoldDB" id="A0A195CLP4"/>
<name>A0A195CLP4_9HYME</name>
<evidence type="ECO:0000313" key="3">
    <source>
        <dbReference type="Proteomes" id="UP000078542"/>
    </source>
</evidence>
<sequence length="373" mass="42063">MMSMQSSDVMECETSASQASGNVSSADTSTWSTYLLGRVARFRRKSGDGGVGGPTGIYAEKGEEKEEVVNVEKPRRNPKRRCIDSNRQLSYILDCAADLRGMSRLIAGRDEKRETPVPRRRWCARATVEESRVRPKVLFVREKRSRRGRPRALPAHKTHACTRPFEVDDEGTTPRDTSWENSLIYLLIYLSESTSCTWYSVKCDGSEQESPDFADRTFESEEDAMGNPDKERFSSKNRVCGGLYIRENRNARGGADRDAPDRLMTGSRIIILGRYSTTMKYETWVAKIFHEVLFSIKQQGSSSRACSCALPKRDAPYAWLNRNAFSCTTDAIGFSRLSAGSTTSLMQPVLRRHWRAATVSPPIYEANTPARLY</sequence>
<feature type="region of interest" description="Disordered" evidence="1">
    <location>
        <begin position="1"/>
        <end position="27"/>
    </location>
</feature>
<dbReference type="Proteomes" id="UP000078542">
    <property type="component" value="Unassembled WGS sequence"/>
</dbReference>
<protein>
    <submittedName>
        <fullName evidence="2">Uncharacterized protein</fullName>
    </submittedName>
</protein>
<keyword evidence="3" id="KW-1185">Reference proteome</keyword>
<evidence type="ECO:0000256" key="1">
    <source>
        <dbReference type="SAM" id="MobiDB-lite"/>
    </source>
</evidence>
<proteinExistence type="predicted"/>
<accession>A0A195CLP4</accession>
<gene>
    <name evidence="2" type="ORF">ALC62_07618</name>
</gene>